<feature type="compositionally biased region" description="Basic and acidic residues" evidence="1">
    <location>
        <begin position="72"/>
        <end position="84"/>
    </location>
</feature>
<name>A0AAW4Y3Z6_9BURK</name>
<proteinExistence type="predicted"/>
<evidence type="ECO:0000313" key="2">
    <source>
        <dbReference type="EMBL" id="MCD2167916.1"/>
    </source>
</evidence>
<keyword evidence="3" id="KW-1185">Reference proteome</keyword>
<dbReference type="AlphaFoldDB" id="A0AAW4Y3Z6"/>
<dbReference type="Proteomes" id="UP001199260">
    <property type="component" value="Unassembled WGS sequence"/>
</dbReference>
<feature type="compositionally biased region" description="Polar residues" evidence="1">
    <location>
        <begin position="100"/>
        <end position="118"/>
    </location>
</feature>
<dbReference type="EMBL" id="JAJNCT010000034">
    <property type="protein sequence ID" value="MCD2167916.1"/>
    <property type="molecule type" value="Genomic_DNA"/>
</dbReference>
<dbReference type="RefSeq" id="WP_230780978.1">
    <property type="nucleotide sequence ID" value="NZ_JAJNCT010000034.1"/>
</dbReference>
<sequence>MYINEPRHHRPPLQIHLPINHRLRRITHMPNPAHHPTLHHKSRREIALAATGKNMGMGEQARGHGRAAKSKGGKEAAIVRDCKNHPANRRPGCSKPPAKQQAQHQGQTLNAAVQNNQLRSKRSARTTTTNGEMGAQARRRGRRQYACMASPRNKAYAPISPPQNENCQRPKQQQHRQGSS</sequence>
<evidence type="ECO:0000313" key="3">
    <source>
        <dbReference type="Proteomes" id="UP001199260"/>
    </source>
</evidence>
<comment type="caution">
    <text evidence="2">The sequence shown here is derived from an EMBL/GenBank/DDBJ whole genome shotgun (WGS) entry which is preliminary data.</text>
</comment>
<reference evidence="2 3" key="1">
    <citation type="submission" date="2021-11" db="EMBL/GenBank/DDBJ databases">
        <title>Genome sequence.</title>
        <authorList>
            <person name="Sun Q."/>
        </authorList>
    </citation>
    <scope>NUCLEOTIDE SEQUENCE [LARGE SCALE GENOMIC DNA]</scope>
    <source>
        <strain evidence="2 3">KCTC 12005</strain>
    </source>
</reference>
<feature type="compositionally biased region" description="Polar residues" evidence="1">
    <location>
        <begin position="162"/>
        <end position="180"/>
    </location>
</feature>
<accession>A0AAW4Y3Z6</accession>
<organism evidence="2 3">
    <name type="scientific">Comamonas koreensis</name>
    <dbReference type="NCBI Taxonomy" id="160825"/>
    <lineage>
        <taxon>Bacteria</taxon>
        <taxon>Pseudomonadati</taxon>
        <taxon>Pseudomonadota</taxon>
        <taxon>Betaproteobacteria</taxon>
        <taxon>Burkholderiales</taxon>
        <taxon>Comamonadaceae</taxon>
        <taxon>Comamonas</taxon>
    </lineage>
</organism>
<feature type="region of interest" description="Disordered" evidence="1">
    <location>
        <begin position="56"/>
        <end position="180"/>
    </location>
</feature>
<protein>
    <submittedName>
        <fullName evidence="2">Uncharacterized protein</fullName>
    </submittedName>
</protein>
<gene>
    <name evidence="2" type="ORF">LPW39_22590</name>
</gene>
<evidence type="ECO:0000256" key="1">
    <source>
        <dbReference type="SAM" id="MobiDB-lite"/>
    </source>
</evidence>